<sequence>MPVTTVVSTSLRSPIDRSTQALEDETRPLATGEWCGEARQMRQMAQRGAPDGYSVQHWTKFRADAEELLYILRNQANREAQAIAPPQWGMTFTPVRLPLAEEEEVVKVTASDSENVDEDHGQAVCETPEHWSPTEVFSEEEDGNTDVADSGDQFPLGTYVTLLIVDQILKISKGNHLVTLEEANVMVLSVKEKARRTLKVTILALSTGKVELRRRRQARGAQTSFEELSGIEIGPPPCEVTTLHDFLSLFPRTFELFGPRKQLVRPLQSSSAVADGEEEVMKRLALDAKQQGVVHAMTPIASSSGAASDRSKRSSAMSYASRPFAVAPPPRPLGAPRGPAVQCFGPVDRPPPGRTRCMLAERTGQEKPLGVTELLDEAAAALRDVGDSKGEAFTLLHEVANAYLARKEVDSALNVASAGLRLLRQSEDLPGELAALKTTAEIHLSRGDTEPCLRLLQEVISLAHDSGDVLDEVDAHVTAARVRALRSEGEEALASVQAAGKAAAQASGDTAAEAKAKLGLAKVLQAKGDVAGAGEAARKAAALFKQKKFSSGELVALGLAWRCTPPAEATKAALEGSKALKASGDLEGAAEALLEATEFSLVERKADEAKELATGALQLFRELEHTKGEAKALQKLSAAEVARGKPSTSIKAAVDVVSLYQRRGDLRGQAEATCYLAKVYMDLGSLKDALSEVGEARLLFQKLKQPQLQEAQVLLDVAIPAQMALDDPPKAVAVAEDAANICRVLGDRVGEAAALKACAKVCVQKGDTKSALQASRQAASVLARARLVREEAEALHLTAKVHLLRLEPREAVSSSAQALTLLRRPGDEDERSAVLISASYGHSMALEYDGAIGTASEAVDLCRRTGNQQRQKMAMHALAEAHLIKGNYGEAVDTAEEALEGEVEEKLLEARLKEVSCYGRLGWSQSKKKGLRANPRDMLLKAKAASSILLATNNRRNEADAKFLLGKVQLKAGNVHAAINEVTKAYDCYGTLKDGQGVGWAGLLYAACLLRSPAKLVAGQESSVISKEIEVPQYDGALHSALVAHSTFRRIGDEEGTEAALQMVKEIRHRQEGSEGGLVKDTPRPRPLPPAFTSQQSSAMVNPYHELVGGRQIPQQISVIPLMGMPCTLPFPCPHLTPACVARCRVWDFLNVTGLAKARAALDLLELLGEKEATAVLGRPNDALLHGGLCLALAASGSFGEALRFYRQHSQEIADAPLKEALLQLWMEENRVRPGDLVQFPDGERQLVGEAIQLLDYGQWQVRVIGQARPQGLGGEAEMDHSESGDVRRVQELDLTLLSLRLSEEQRDSWRLIMELQPPLLEPRMSAGNEARWRRLFSAAAGMAASSQEDAGLPLEQSFIATVYQLILEHQRIHGEQAFLLLDILGCRSALELDDPLPKFTRLMQVLSSCKKLTVRMCGPEVPEDFDLLVNVDVEPGRRVKLELRRGLYHELYQSAEAADLVIAMNAGVGVIQYQGMWGPTLDLLASRPKGLLAITSYTAKELIDEEKILSERVASFRVKPATTHGSPTTLQTERTAMRLEGLEVELRRGDILQTEEDGTIQATCGDALIYVGPNLTPGRRRNMGMLVFQLGLPRTFQTGLPTPPPETVELEVVKSRPTPEIKQLEAPMEESSPKAKPIILRSALANLENWDHRFDRKAWHNVKATMSGLWEYPDMSRPESNVLMNAEFVNGWLEDLLAQGELADR</sequence>
<gene>
    <name evidence="1" type="ORF">CCMP2556_LOCUS5329</name>
</gene>
<dbReference type="Gene3D" id="1.25.40.10">
    <property type="entry name" value="Tetratricopeptide repeat domain"/>
    <property type="match status" value="3"/>
</dbReference>
<dbReference type="InterPro" id="IPR019734">
    <property type="entry name" value="TPR_rpt"/>
</dbReference>
<dbReference type="PANTHER" id="PTHR10098:SF108">
    <property type="entry name" value="TETRATRICOPEPTIDE REPEAT PROTEIN 28"/>
    <property type="match status" value="1"/>
</dbReference>
<dbReference type="InterPro" id="IPR011990">
    <property type="entry name" value="TPR-like_helical_dom_sf"/>
</dbReference>
<dbReference type="Proteomes" id="UP001642484">
    <property type="component" value="Unassembled WGS sequence"/>
</dbReference>
<name>A0ABP0IB93_9DINO</name>
<dbReference type="SMART" id="SM00028">
    <property type="entry name" value="TPR"/>
    <property type="match status" value="5"/>
</dbReference>
<dbReference type="PANTHER" id="PTHR10098">
    <property type="entry name" value="RAPSYN-RELATED"/>
    <property type="match status" value="1"/>
</dbReference>
<comment type="caution">
    <text evidence="1">The sequence shown here is derived from an EMBL/GenBank/DDBJ whole genome shotgun (WGS) entry which is preliminary data.</text>
</comment>
<dbReference type="SUPFAM" id="SSF48452">
    <property type="entry name" value="TPR-like"/>
    <property type="match status" value="3"/>
</dbReference>
<protein>
    <recommendedName>
        <fullName evidence="3">Tetratricopeptide repeat protein 28</fullName>
    </recommendedName>
</protein>
<accession>A0ABP0IB93</accession>
<organism evidence="1 2">
    <name type="scientific">Durusdinium trenchii</name>
    <dbReference type="NCBI Taxonomy" id="1381693"/>
    <lineage>
        <taxon>Eukaryota</taxon>
        <taxon>Sar</taxon>
        <taxon>Alveolata</taxon>
        <taxon>Dinophyceae</taxon>
        <taxon>Suessiales</taxon>
        <taxon>Symbiodiniaceae</taxon>
        <taxon>Durusdinium</taxon>
    </lineage>
</organism>
<dbReference type="EMBL" id="CAXAMN010002225">
    <property type="protein sequence ID" value="CAK8998643.1"/>
    <property type="molecule type" value="Genomic_DNA"/>
</dbReference>
<evidence type="ECO:0000313" key="1">
    <source>
        <dbReference type="EMBL" id="CAK8998643.1"/>
    </source>
</evidence>
<keyword evidence="2" id="KW-1185">Reference proteome</keyword>
<proteinExistence type="predicted"/>
<evidence type="ECO:0008006" key="3">
    <source>
        <dbReference type="Google" id="ProtNLM"/>
    </source>
</evidence>
<evidence type="ECO:0000313" key="2">
    <source>
        <dbReference type="Proteomes" id="UP001642484"/>
    </source>
</evidence>
<reference evidence="1 2" key="1">
    <citation type="submission" date="2024-02" db="EMBL/GenBank/DDBJ databases">
        <authorList>
            <person name="Chen Y."/>
            <person name="Shah S."/>
            <person name="Dougan E. K."/>
            <person name="Thang M."/>
            <person name="Chan C."/>
        </authorList>
    </citation>
    <scope>NUCLEOTIDE SEQUENCE [LARGE SCALE GENOMIC DNA]</scope>
</reference>